<comment type="cofactor">
    <cofactor evidence="1">
        <name>pantetheine 4'-phosphate</name>
        <dbReference type="ChEBI" id="CHEBI:47942"/>
    </cofactor>
</comment>
<dbReference type="FunFam" id="1.10.1200.10:FF:000005">
    <property type="entry name" value="Nonribosomal peptide synthetase 1"/>
    <property type="match status" value="1"/>
</dbReference>
<evidence type="ECO:0000259" key="4">
    <source>
        <dbReference type="PROSITE" id="PS50075"/>
    </source>
</evidence>
<dbReference type="PANTHER" id="PTHR45527:SF1">
    <property type="entry name" value="FATTY ACID SYNTHASE"/>
    <property type="match status" value="1"/>
</dbReference>
<reference evidence="5 6" key="1">
    <citation type="submission" date="2018-02" db="EMBL/GenBank/DDBJ databases">
        <title>Five New Genomes of Indian Photorhabdus Isolates TSA.</title>
        <authorList>
            <person name="Dubay B."/>
            <person name="Somvanshi V.S."/>
        </authorList>
    </citation>
    <scope>NUCLEOTIDE SEQUENCE [LARGE SCALE GENOMIC DNA]</scope>
    <source>
        <strain evidence="5 6">H1</strain>
    </source>
</reference>
<dbReference type="InterPro" id="IPR023213">
    <property type="entry name" value="CAT-like_dom_sf"/>
</dbReference>
<dbReference type="Pfam" id="PF00501">
    <property type="entry name" value="AMP-binding"/>
    <property type="match status" value="1"/>
</dbReference>
<dbReference type="FunFam" id="2.30.38.10:FF:000001">
    <property type="entry name" value="Non-ribosomal peptide synthetase PvdI"/>
    <property type="match status" value="1"/>
</dbReference>
<dbReference type="GO" id="GO:0005737">
    <property type="term" value="C:cytoplasm"/>
    <property type="evidence" value="ECO:0007669"/>
    <property type="project" value="TreeGrafter"/>
</dbReference>
<keyword evidence="2" id="KW-0596">Phosphopantetheine</keyword>
<evidence type="ECO:0000256" key="2">
    <source>
        <dbReference type="ARBA" id="ARBA00022450"/>
    </source>
</evidence>
<dbReference type="CDD" id="cd05930">
    <property type="entry name" value="A_NRPS"/>
    <property type="match status" value="1"/>
</dbReference>
<dbReference type="GO" id="GO:0031177">
    <property type="term" value="F:phosphopantetheine binding"/>
    <property type="evidence" value="ECO:0007669"/>
    <property type="project" value="InterPro"/>
</dbReference>
<dbReference type="InterPro" id="IPR025110">
    <property type="entry name" value="AMP-bd_C"/>
</dbReference>
<dbReference type="Gene3D" id="3.30.559.30">
    <property type="entry name" value="Nonribosomal peptide synthetase, condensation domain"/>
    <property type="match status" value="1"/>
</dbReference>
<dbReference type="GO" id="GO:0003824">
    <property type="term" value="F:catalytic activity"/>
    <property type="evidence" value="ECO:0007669"/>
    <property type="project" value="InterPro"/>
</dbReference>
<dbReference type="Gene3D" id="3.30.559.10">
    <property type="entry name" value="Chloramphenicol acetyltransferase-like domain"/>
    <property type="match status" value="1"/>
</dbReference>
<dbReference type="InterPro" id="IPR000873">
    <property type="entry name" value="AMP-dep_synth/lig_dom"/>
</dbReference>
<dbReference type="InterPro" id="IPR020459">
    <property type="entry name" value="AMP-binding"/>
</dbReference>
<dbReference type="Pfam" id="PF13193">
    <property type="entry name" value="AMP-binding_C"/>
    <property type="match status" value="1"/>
</dbReference>
<dbReference type="InterPro" id="IPR020806">
    <property type="entry name" value="PKS_PP-bd"/>
</dbReference>
<dbReference type="PROSITE" id="PS00455">
    <property type="entry name" value="AMP_BINDING"/>
    <property type="match status" value="1"/>
</dbReference>
<keyword evidence="6" id="KW-1185">Reference proteome</keyword>
<name>A0A2S8Q8Y0_9GAMM</name>
<dbReference type="NCBIfam" id="TIGR01733">
    <property type="entry name" value="AA-adenyl-dom"/>
    <property type="match status" value="1"/>
</dbReference>
<dbReference type="FunFam" id="3.40.50.12780:FF:000012">
    <property type="entry name" value="Non-ribosomal peptide synthetase"/>
    <property type="match status" value="1"/>
</dbReference>
<dbReference type="Proteomes" id="UP000239550">
    <property type="component" value="Unassembled WGS sequence"/>
</dbReference>
<dbReference type="InterPro" id="IPR001242">
    <property type="entry name" value="Condensation_dom"/>
</dbReference>
<accession>A0A2S8Q8Y0</accession>
<dbReference type="GO" id="GO:0043041">
    <property type="term" value="P:amino acid activation for nonribosomal peptide biosynthetic process"/>
    <property type="evidence" value="ECO:0007669"/>
    <property type="project" value="TreeGrafter"/>
</dbReference>
<evidence type="ECO:0000256" key="1">
    <source>
        <dbReference type="ARBA" id="ARBA00001957"/>
    </source>
</evidence>
<dbReference type="SUPFAM" id="SSF47336">
    <property type="entry name" value="ACP-like"/>
    <property type="match status" value="1"/>
</dbReference>
<dbReference type="SMART" id="SM00823">
    <property type="entry name" value="PKS_PP"/>
    <property type="match status" value="1"/>
</dbReference>
<dbReference type="InterPro" id="IPR001031">
    <property type="entry name" value="Thioesterase"/>
</dbReference>
<evidence type="ECO:0000256" key="3">
    <source>
        <dbReference type="ARBA" id="ARBA00022553"/>
    </source>
</evidence>
<dbReference type="InterPro" id="IPR020845">
    <property type="entry name" value="AMP-binding_CS"/>
</dbReference>
<dbReference type="Pfam" id="PF00550">
    <property type="entry name" value="PP-binding"/>
    <property type="match status" value="1"/>
</dbReference>
<dbReference type="SUPFAM" id="SSF53474">
    <property type="entry name" value="alpha/beta-Hydrolases"/>
    <property type="match status" value="1"/>
</dbReference>
<gene>
    <name evidence="5" type="ORF">C6H66_01435</name>
</gene>
<dbReference type="SUPFAM" id="SSF52777">
    <property type="entry name" value="CoA-dependent acyltransferases"/>
    <property type="match status" value="2"/>
</dbReference>
<dbReference type="InterPro" id="IPR006162">
    <property type="entry name" value="Ppantetheine_attach_site"/>
</dbReference>
<dbReference type="InterPro" id="IPR029058">
    <property type="entry name" value="AB_hydrolase_fold"/>
</dbReference>
<sequence length="1389" mass="155784">MLILFKELSKNHISIWASENKLKLAFTGETPPSQLIDKVKQRKENILDFLNERSIFSENDFKNFSFNENHSGSNTPIVSSRNKIEKIFPATSLQQGFVYHHLTQPQDDAYRVQLLLDYHTNINFAVYQQAWSLASLRFPILRTAFDWEGKILQIVTTGASIGPSNFKFKDISQLPKEDRDKAINEVQQHDRTLPFDLSQPGLIRFTLIRQDEQLATLLLTQHHCIADGWSNPILLQAVHEYYNQLIKGQKPQIVVEQTYLATQQYHLDHQAESDTYWAARKAQFQDANDFSALLSHRVDLAQIKSVENPAEQELIVQGGAYTQLKDMCRTQGVTLNVALQFAWHKLLHSYTGDTQTLVGTTVSGRDVPVVGIESSVGLYINTLPLIVQWHPTDSIAAVLQDIQTAIAALNSHSAISLASLQSDGERLFHSLLVFENYPAPSVSENPAGIEHTLTFRQAVEKADYPVSLVAYEHNNSLIIKFSYGKDWLTEAQTLRILSQLERILHAVACNPNQSHTSITFLSEAERHTLLHRWNQTDAPYPQDKTLQQLFEAQAERIPDNVALVFEGESLTYRQLNERANQLAYLIRERYQQHHNVPVQADTPIALYLDRSLEMVISILAVLKAGGAYVPISPEYPLERVRFILDDTQSPCVVTQQNYLATLETDTQTCAKQRMLIAADDPIITAGQPVDNPTSVNQPSDLAYIIYTSGTTGLPKGVMIEHKNVAHMAAAQAEIFDAAKRKKSLMFAAYVFDGSVFELFPSLFNGLTLYLCSETERHAQAIETLIQREHIEIATLPPAILKLLIGSHLPSLQLLVTAGESPSSDFLEYFSQHNGILNAYGPTEVTVCATGKQYQRGDIATNIGKAINNTRLYVLDSHGNLSPVGVPGELYIGGAGLARGYLNRPELTAERFVENPFATAADKVHGYTRLYKTGDLVRWRPDGNLEYLGRNDFQVKIRGYRIELGEIETALTLLPQVKQAVVIDYKHNGHKVLAAYLVTEGKLSDDELVRHLSSHLPEHMVPASFTRIEAVPLTLNGKVDRRALPAPLWGNKDHYVAPRDTLETRLCAIWQAVLGLERVGIDDNFFRIGGNSLTAIKLTTAIRHEMGVDIPLNILFSCKCISLLSQWLETGNTKPSLLNLLTPKSTATNKLFMVHPANAGSEVYEFLANNLSSTYNCIGIDNYNLCTDNQIDSLYQIAQIYKELILTETSIDQPIRILGWSLGGQLAMEIAFQLEQLGAKEIQLFLLDTIINNDEIKEFRDNLAISSEHGPIIVKLRKMGASDTYINKVLAAIPFEHRMTNCNLSGKLSYTNIILFKAGQMTPYCIDEIQLAMGKLITKISDNNISQWTVNPLVITLLNDYYHENIIEAVSIISEKIINTRLIKDNINIT</sequence>
<organism evidence="5 6">
    <name type="scientific">Photorhabdus hindustanensis</name>
    <dbReference type="NCBI Taxonomy" id="2918802"/>
    <lineage>
        <taxon>Bacteria</taxon>
        <taxon>Pseudomonadati</taxon>
        <taxon>Pseudomonadota</taxon>
        <taxon>Gammaproteobacteria</taxon>
        <taxon>Enterobacterales</taxon>
        <taxon>Morganellaceae</taxon>
        <taxon>Photorhabdus</taxon>
    </lineage>
</organism>
<dbReference type="InterPro" id="IPR010071">
    <property type="entry name" value="AA_adenyl_dom"/>
</dbReference>
<dbReference type="Pfam" id="PF00668">
    <property type="entry name" value="Condensation"/>
    <property type="match status" value="1"/>
</dbReference>
<dbReference type="RefSeq" id="WP_105394608.1">
    <property type="nucleotide sequence ID" value="NZ_CAWNTA010000085.1"/>
</dbReference>
<dbReference type="FunFam" id="3.40.50.980:FF:000001">
    <property type="entry name" value="Non-ribosomal peptide synthetase"/>
    <property type="match status" value="1"/>
</dbReference>
<dbReference type="Pfam" id="PF00975">
    <property type="entry name" value="Thioesterase"/>
    <property type="match status" value="1"/>
</dbReference>
<comment type="caution">
    <text evidence="5">The sequence shown here is derived from an EMBL/GenBank/DDBJ whole genome shotgun (WGS) entry which is preliminary data.</text>
</comment>
<evidence type="ECO:0000313" key="6">
    <source>
        <dbReference type="Proteomes" id="UP000239550"/>
    </source>
</evidence>
<dbReference type="GO" id="GO:0044550">
    <property type="term" value="P:secondary metabolite biosynthetic process"/>
    <property type="evidence" value="ECO:0007669"/>
    <property type="project" value="TreeGrafter"/>
</dbReference>
<dbReference type="InterPro" id="IPR042099">
    <property type="entry name" value="ANL_N_sf"/>
</dbReference>
<keyword evidence="3" id="KW-0597">Phosphoprotein</keyword>
<proteinExistence type="predicted"/>
<dbReference type="Gene3D" id="3.30.300.30">
    <property type="match status" value="1"/>
</dbReference>
<dbReference type="PROSITE" id="PS00012">
    <property type="entry name" value="PHOSPHOPANTETHEINE"/>
    <property type="match status" value="1"/>
</dbReference>
<dbReference type="InterPro" id="IPR036736">
    <property type="entry name" value="ACP-like_sf"/>
</dbReference>
<dbReference type="Gene3D" id="3.40.50.12780">
    <property type="entry name" value="N-terminal domain of ligase-like"/>
    <property type="match status" value="1"/>
</dbReference>
<dbReference type="PROSITE" id="PS50075">
    <property type="entry name" value="CARRIER"/>
    <property type="match status" value="1"/>
</dbReference>
<evidence type="ECO:0000313" key="5">
    <source>
        <dbReference type="EMBL" id="PQQ29565.1"/>
    </source>
</evidence>
<dbReference type="PANTHER" id="PTHR45527">
    <property type="entry name" value="NONRIBOSOMAL PEPTIDE SYNTHETASE"/>
    <property type="match status" value="1"/>
</dbReference>
<dbReference type="InterPro" id="IPR045851">
    <property type="entry name" value="AMP-bd_C_sf"/>
</dbReference>
<dbReference type="EMBL" id="PUWT01000003">
    <property type="protein sequence ID" value="PQQ29565.1"/>
    <property type="molecule type" value="Genomic_DNA"/>
</dbReference>
<dbReference type="PRINTS" id="PR00154">
    <property type="entry name" value="AMPBINDING"/>
</dbReference>
<dbReference type="Gene3D" id="3.40.50.1820">
    <property type="entry name" value="alpha/beta hydrolase"/>
    <property type="match status" value="1"/>
</dbReference>
<dbReference type="InterPro" id="IPR009081">
    <property type="entry name" value="PP-bd_ACP"/>
</dbReference>
<feature type="domain" description="Carrier" evidence="4">
    <location>
        <begin position="1056"/>
        <end position="1131"/>
    </location>
</feature>
<dbReference type="SUPFAM" id="SSF56801">
    <property type="entry name" value="Acetyl-CoA synthetase-like"/>
    <property type="match status" value="1"/>
</dbReference>
<protein>
    <recommendedName>
        <fullName evidence="4">Carrier domain-containing protein</fullName>
    </recommendedName>
</protein>